<evidence type="ECO:0000313" key="2">
    <source>
        <dbReference type="EMBL" id="MBU3815104.1"/>
    </source>
</evidence>
<feature type="non-terminal residue" evidence="2">
    <location>
        <position position="95"/>
    </location>
</feature>
<reference evidence="2" key="1">
    <citation type="journal article" date="2021" name="PeerJ">
        <title>Extensive microbial diversity within the chicken gut microbiome revealed by metagenomics and culture.</title>
        <authorList>
            <person name="Gilroy R."/>
            <person name="Ravi A."/>
            <person name="Getino M."/>
            <person name="Pursley I."/>
            <person name="Horton D.L."/>
            <person name="Alikhan N.F."/>
            <person name="Baker D."/>
            <person name="Gharbi K."/>
            <person name="Hall N."/>
            <person name="Watson M."/>
            <person name="Adriaenssens E.M."/>
            <person name="Foster-Nyarko E."/>
            <person name="Jarju S."/>
            <person name="Secka A."/>
            <person name="Antonio M."/>
            <person name="Oren A."/>
            <person name="Chaudhuri R.R."/>
            <person name="La Ragione R."/>
            <person name="Hildebrand F."/>
            <person name="Pallen M.J."/>
        </authorList>
    </citation>
    <scope>NUCLEOTIDE SEQUENCE</scope>
    <source>
        <strain evidence="2">B3-3758</strain>
    </source>
</reference>
<evidence type="ECO:0000313" key="3">
    <source>
        <dbReference type="Proteomes" id="UP000824236"/>
    </source>
</evidence>
<proteinExistence type="predicted"/>
<name>A0A9E2KIX1_9BACE</name>
<dbReference type="EMBL" id="JAHLFO010000157">
    <property type="protein sequence ID" value="MBU3815104.1"/>
    <property type="molecule type" value="Genomic_DNA"/>
</dbReference>
<keyword evidence="1" id="KW-0472">Membrane</keyword>
<dbReference type="AlphaFoldDB" id="A0A9E2KIX1"/>
<gene>
    <name evidence="2" type="ORF">H9791_11530</name>
</gene>
<comment type="caution">
    <text evidence="2">The sequence shown here is derived from an EMBL/GenBank/DDBJ whole genome shotgun (WGS) entry which is preliminary data.</text>
</comment>
<organism evidence="2 3">
    <name type="scientific">Candidatus Bacteroides intestinipullorum</name>
    <dbReference type="NCBI Taxonomy" id="2838471"/>
    <lineage>
        <taxon>Bacteria</taxon>
        <taxon>Pseudomonadati</taxon>
        <taxon>Bacteroidota</taxon>
        <taxon>Bacteroidia</taxon>
        <taxon>Bacteroidales</taxon>
        <taxon>Bacteroidaceae</taxon>
        <taxon>Bacteroides</taxon>
    </lineage>
</organism>
<feature type="transmembrane region" description="Helical" evidence="1">
    <location>
        <begin position="12"/>
        <end position="31"/>
    </location>
</feature>
<sequence length="95" mass="11328">MEESKELQSAYKIFRAVIYLSVLLEFFVYAFHPAPSDGWENILYDLHRRIRLWLIYQDGHLVYSKVATFLLVCITCVGTRNKKHLEFNARKQVLY</sequence>
<feature type="transmembrane region" description="Helical" evidence="1">
    <location>
        <begin position="62"/>
        <end position="81"/>
    </location>
</feature>
<keyword evidence="1" id="KW-1133">Transmembrane helix</keyword>
<reference evidence="2" key="2">
    <citation type="submission" date="2021-04" db="EMBL/GenBank/DDBJ databases">
        <authorList>
            <person name="Gilroy R."/>
        </authorList>
    </citation>
    <scope>NUCLEOTIDE SEQUENCE</scope>
    <source>
        <strain evidence="2">B3-3758</strain>
    </source>
</reference>
<accession>A0A9E2KIX1</accession>
<protein>
    <submittedName>
        <fullName evidence="2">Type IV secretory system conjugative DNA transfer family protein</fullName>
    </submittedName>
</protein>
<dbReference type="Proteomes" id="UP000824236">
    <property type="component" value="Unassembled WGS sequence"/>
</dbReference>
<keyword evidence="1" id="KW-0812">Transmembrane</keyword>
<evidence type="ECO:0000256" key="1">
    <source>
        <dbReference type="SAM" id="Phobius"/>
    </source>
</evidence>